<dbReference type="RefSeq" id="XP_004027410.1">
    <property type="nucleotide sequence ID" value="XM_004027361.1"/>
</dbReference>
<proteinExistence type="predicted"/>
<dbReference type="STRING" id="857967.G0R391"/>
<dbReference type="InterPro" id="IPR018490">
    <property type="entry name" value="cNMP-bd_dom_sf"/>
</dbReference>
<dbReference type="SMART" id="SM00100">
    <property type="entry name" value="cNMP"/>
    <property type="match status" value="1"/>
</dbReference>
<dbReference type="CDD" id="cd00038">
    <property type="entry name" value="CAP_ED"/>
    <property type="match status" value="1"/>
</dbReference>
<dbReference type="Gene3D" id="2.60.120.10">
    <property type="entry name" value="Jelly Rolls"/>
    <property type="match status" value="1"/>
</dbReference>
<dbReference type="PROSITE" id="PS50042">
    <property type="entry name" value="CNMP_BINDING_3"/>
    <property type="match status" value="1"/>
</dbReference>
<dbReference type="SUPFAM" id="SSF56281">
    <property type="entry name" value="Metallo-hydrolase/oxidoreductase"/>
    <property type="match status" value="1"/>
</dbReference>
<dbReference type="Gene3D" id="1.10.287.70">
    <property type="match status" value="1"/>
</dbReference>
<gene>
    <name evidence="2" type="ORF">IMG5_183890</name>
</gene>
<dbReference type="OrthoDB" id="284559at2759"/>
<dbReference type="InterPro" id="IPR000595">
    <property type="entry name" value="cNMP-bd_dom"/>
</dbReference>
<name>G0R391_ICHMU</name>
<protein>
    <recommendedName>
        <fullName evidence="1">Cyclic nucleotide-binding domain-containing protein</fullName>
    </recommendedName>
</protein>
<evidence type="ECO:0000313" key="3">
    <source>
        <dbReference type="Proteomes" id="UP000008983"/>
    </source>
</evidence>
<dbReference type="GO" id="GO:0005847">
    <property type="term" value="C:mRNA cleavage and polyadenylation specificity factor complex"/>
    <property type="evidence" value="ECO:0007669"/>
    <property type="project" value="TreeGrafter"/>
</dbReference>
<dbReference type="Pfam" id="PF07885">
    <property type="entry name" value="Ion_trans_2"/>
    <property type="match status" value="1"/>
</dbReference>
<evidence type="ECO:0000259" key="1">
    <source>
        <dbReference type="PROSITE" id="PS50042"/>
    </source>
</evidence>
<dbReference type="Gene3D" id="3.60.15.10">
    <property type="entry name" value="Ribonuclease Z/Hydroxyacylglutathione hydrolase-like"/>
    <property type="match status" value="1"/>
</dbReference>
<dbReference type="PANTHER" id="PTHR11203">
    <property type="entry name" value="CLEAVAGE AND POLYADENYLATION SPECIFICITY FACTOR FAMILY MEMBER"/>
    <property type="match status" value="1"/>
</dbReference>
<evidence type="ECO:0000313" key="2">
    <source>
        <dbReference type="EMBL" id="EGR28065.1"/>
    </source>
</evidence>
<dbReference type="InParanoid" id="G0R391"/>
<dbReference type="InterPro" id="IPR001279">
    <property type="entry name" value="Metallo-B-lactamas"/>
</dbReference>
<dbReference type="Pfam" id="PF00027">
    <property type="entry name" value="cNMP_binding"/>
    <property type="match status" value="1"/>
</dbReference>
<dbReference type="SUPFAM" id="SSF81324">
    <property type="entry name" value="Voltage-gated potassium channels"/>
    <property type="match status" value="1"/>
</dbReference>
<dbReference type="Gene3D" id="1.10.287.630">
    <property type="entry name" value="Helix hairpin bin"/>
    <property type="match status" value="1"/>
</dbReference>
<dbReference type="eggNOG" id="KOG0498">
    <property type="taxonomic scope" value="Eukaryota"/>
</dbReference>
<reference evidence="2 3" key="1">
    <citation type="submission" date="2011-07" db="EMBL/GenBank/DDBJ databases">
        <authorList>
            <person name="Coyne R."/>
            <person name="Brami D."/>
            <person name="Johnson J."/>
            <person name="Hostetler J."/>
            <person name="Hannick L."/>
            <person name="Clark T."/>
            <person name="Cassidy-Hanley D."/>
            <person name="Inman J."/>
        </authorList>
    </citation>
    <scope>NUCLEOTIDE SEQUENCE [LARGE SCALE GENOMIC DNA]</scope>
    <source>
        <strain evidence="2 3">G5</strain>
    </source>
</reference>
<dbReference type="AlphaFoldDB" id="G0R391"/>
<dbReference type="EMBL" id="GL984295">
    <property type="protein sequence ID" value="EGR28065.1"/>
    <property type="molecule type" value="Genomic_DNA"/>
</dbReference>
<keyword evidence="3" id="KW-1185">Reference proteome</keyword>
<dbReference type="SUPFAM" id="SSF51206">
    <property type="entry name" value="cAMP-binding domain-like"/>
    <property type="match status" value="1"/>
</dbReference>
<dbReference type="Gene3D" id="3.40.50.10890">
    <property type="match status" value="1"/>
</dbReference>
<dbReference type="PANTHER" id="PTHR11203:SF11">
    <property type="entry name" value="CLEAVAGE AND POLYADENYLATION SPECIFICITY FACTOR SUBUNIT 3"/>
    <property type="match status" value="1"/>
</dbReference>
<dbReference type="InterPro" id="IPR036866">
    <property type="entry name" value="RibonucZ/Hydroxyglut_hydro"/>
</dbReference>
<dbReference type="Proteomes" id="UP000008983">
    <property type="component" value="Unassembled WGS sequence"/>
</dbReference>
<feature type="non-terminal residue" evidence="2">
    <location>
        <position position="1"/>
    </location>
</feature>
<dbReference type="GO" id="GO:0003723">
    <property type="term" value="F:RNA binding"/>
    <property type="evidence" value="ECO:0007669"/>
    <property type="project" value="TreeGrafter"/>
</dbReference>
<sequence>LIVPIFKQFDLSKRVWDSSVCHIFSLFWYGLAYYEINVLKRTDTWIHAQNLLDSPVSTRYIYSFYYLATTMITVGYGDVTPKNQIECIFSVITMFFTGCVYAYSLNSIGNIIQNIEKSNISYREDMQVIHRLMREENVDNDLRIRISDYIEYIHKESNEVLKKLKNEVIDKLSKHLKSDLVQEIQAQIMEECLFSPGEVIFHQSDYDDNCLYILVKGNVEIIQESLNQKQYETIIKVLKKNQYFGEIGFITGNKRCATAKAIDFCRAYRIRRTDFLEIIRNNSYDYENFQMVIEAFDCGLHMGKQGYEQLPLFDKVKTDKIDIIFITHFHLDHCAALPYITSKTNFKGKVYATSPTRAIYKHVLKDSTRDKSDNITLYKVDDIERSLKFIEVIDFHQEMEHDNIKFKCYPAGHVLGAAMFLVEIEGVRVLYTGDYSTEKDILIQPAEIPHEKQMYQQLKVHTDVVIMNQEVKEKVVKNGGKCLLPVLALGRAQEIVLILEQFWKQNATELQDIKIHYTAELFQKANKIFQYYKNMMSDPIFCPRNGEREKFYFNVTQSCKIVGDLEKENKQLFSKQTLCRGTIELDENQKEYVKVQTDLGIWIDNQKQEATIKWTSSEKNDIIADVFGDFLSKITNKSEDIFSEERKQELGTIDLEGKEIIVSQQNIHIKNKLQPVLDLMMNIEY</sequence>
<dbReference type="eggNOG" id="KOG1137">
    <property type="taxonomic scope" value="Eukaryota"/>
</dbReference>
<dbReference type="GeneID" id="14904140"/>
<dbReference type="GO" id="GO:0004521">
    <property type="term" value="F:RNA endonuclease activity"/>
    <property type="evidence" value="ECO:0007669"/>
    <property type="project" value="TreeGrafter"/>
</dbReference>
<dbReference type="InterPro" id="IPR014710">
    <property type="entry name" value="RmlC-like_jellyroll"/>
</dbReference>
<dbReference type="Pfam" id="PF16661">
    <property type="entry name" value="Lactamase_B_6"/>
    <property type="match status" value="1"/>
</dbReference>
<dbReference type="GO" id="GO:0004534">
    <property type="term" value="F:5'-3' RNA exonuclease activity"/>
    <property type="evidence" value="ECO:0007669"/>
    <property type="project" value="TreeGrafter"/>
</dbReference>
<dbReference type="GO" id="GO:0006398">
    <property type="term" value="P:mRNA 3'-end processing by stem-loop binding and cleavage"/>
    <property type="evidence" value="ECO:0007669"/>
    <property type="project" value="TreeGrafter"/>
</dbReference>
<dbReference type="InterPro" id="IPR050698">
    <property type="entry name" value="MBL"/>
</dbReference>
<accession>G0R391</accession>
<organism evidence="2 3">
    <name type="scientific">Ichthyophthirius multifiliis</name>
    <name type="common">White spot disease agent</name>
    <name type="synonym">Ich</name>
    <dbReference type="NCBI Taxonomy" id="5932"/>
    <lineage>
        <taxon>Eukaryota</taxon>
        <taxon>Sar</taxon>
        <taxon>Alveolata</taxon>
        <taxon>Ciliophora</taxon>
        <taxon>Intramacronucleata</taxon>
        <taxon>Oligohymenophorea</taxon>
        <taxon>Hymenostomatida</taxon>
        <taxon>Ophryoglenina</taxon>
        <taxon>Ichthyophthirius</taxon>
    </lineage>
</organism>
<dbReference type="SMART" id="SM00849">
    <property type="entry name" value="Lactamase_B"/>
    <property type="match status" value="1"/>
</dbReference>
<dbReference type="InterPro" id="IPR013099">
    <property type="entry name" value="K_chnl_dom"/>
</dbReference>
<feature type="domain" description="Cyclic nucleotide-binding" evidence="1">
    <location>
        <begin position="168"/>
        <end position="279"/>
    </location>
</feature>